<reference evidence="2" key="1">
    <citation type="journal article" date="2007" name="Nature">
        <title>The grapevine genome sequence suggests ancestral hexaploidization in major angiosperm phyla.</title>
        <authorList>
            <consortium name="The French-Italian Public Consortium for Grapevine Genome Characterization."/>
            <person name="Jaillon O."/>
            <person name="Aury J.-M."/>
            <person name="Noel B."/>
            <person name="Policriti A."/>
            <person name="Clepet C."/>
            <person name="Casagrande A."/>
            <person name="Choisne N."/>
            <person name="Aubourg S."/>
            <person name="Vitulo N."/>
            <person name="Jubin C."/>
            <person name="Vezzi A."/>
            <person name="Legeai F."/>
            <person name="Hugueney P."/>
            <person name="Dasilva C."/>
            <person name="Horner D."/>
            <person name="Mica E."/>
            <person name="Jublot D."/>
            <person name="Poulain J."/>
            <person name="Bruyere C."/>
            <person name="Billault A."/>
            <person name="Segurens B."/>
            <person name="Gouyvenoux M."/>
            <person name="Ugarte E."/>
            <person name="Cattonaro F."/>
            <person name="Anthouard V."/>
            <person name="Vico V."/>
            <person name="Del Fabbro C."/>
            <person name="Alaux M."/>
            <person name="Di Gaspero G."/>
            <person name="Dumas V."/>
            <person name="Felice N."/>
            <person name="Paillard S."/>
            <person name="Juman I."/>
            <person name="Moroldo M."/>
            <person name="Scalabrin S."/>
            <person name="Canaguier A."/>
            <person name="Le Clainche I."/>
            <person name="Malacrida G."/>
            <person name="Durand E."/>
            <person name="Pesole G."/>
            <person name="Laucou V."/>
            <person name="Chatelet P."/>
            <person name="Merdinoglu D."/>
            <person name="Delledonne M."/>
            <person name="Pezzotti M."/>
            <person name="Lecharny A."/>
            <person name="Scarpelli C."/>
            <person name="Artiguenave F."/>
            <person name="Pe M.E."/>
            <person name="Valle G."/>
            <person name="Morgante M."/>
            <person name="Caboche M."/>
            <person name="Adam-Blondon A.-F."/>
            <person name="Weissenbach J."/>
            <person name="Quetier F."/>
            <person name="Wincker P."/>
        </authorList>
    </citation>
    <scope>NUCLEOTIDE SEQUENCE [LARGE SCALE GENOMIC DNA]</scope>
    <source>
        <strain evidence="2">cv. Pinot noir / PN40024</strain>
    </source>
</reference>
<evidence type="ECO:0000313" key="1">
    <source>
        <dbReference type="EMBL" id="CBI18722.3"/>
    </source>
</evidence>
<organism evidence="1 2">
    <name type="scientific">Vitis vinifera</name>
    <name type="common">Grape</name>
    <dbReference type="NCBI Taxonomy" id="29760"/>
    <lineage>
        <taxon>Eukaryota</taxon>
        <taxon>Viridiplantae</taxon>
        <taxon>Streptophyta</taxon>
        <taxon>Embryophyta</taxon>
        <taxon>Tracheophyta</taxon>
        <taxon>Spermatophyta</taxon>
        <taxon>Magnoliopsida</taxon>
        <taxon>eudicotyledons</taxon>
        <taxon>Gunneridae</taxon>
        <taxon>Pentapetalae</taxon>
        <taxon>rosids</taxon>
        <taxon>Vitales</taxon>
        <taxon>Vitaceae</taxon>
        <taxon>Viteae</taxon>
        <taxon>Vitis</taxon>
    </lineage>
</organism>
<dbReference type="InParanoid" id="D7SST8"/>
<dbReference type="AlphaFoldDB" id="D7SST8"/>
<gene>
    <name evidence="1" type="ORF">VIT_00s0251g00020</name>
</gene>
<dbReference type="EMBL" id="FN594988">
    <property type="protein sequence ID" value="CBI18722.3"/>
    <property type="molecule type" value="Genomic_DNA"/>
</dbReference>
<dbReference type="HOGENOM" id="CLU_173635_0_0_1"/>
<evidence type="ECO:0000313" key="2">
    <source>
        <dbReference type="Proteomes" id="UP000009183"/>
    </source>
</evidence>
<sequence>MIGTCTSGWYIGGWPCIYGALMERQLTCNCDCFAGDELTFSSSLPNSTIDCFLSRPVCPYTLIMKSLTQSFVSWSITPNSLTQI</sequence>
<dbReference type="Proteomes" id="UP000009183">
    <property type="component" value="Unassembled WGS sequence, unordered"/>
</dbReference>
<accession>D7SST8</accession>
<keyword evidence="2" id="KW-1185">Reference proteome</keyword>
<proteinExistence type="predicted"/>
<dbReference type="PaxDb" id="29760-VIT_00s0251g00020.t01"/>
<name>D7SST8_VITVI</name>
<protein>
    <submittedName>
        <fullName evidence="1">Uncharacterized protein</fullName>
    </submittedName>
</protein>